<dbReference type="Gene3D" id="3.40.50.80">
    <property type="entry name" value="Nucleotide-binding domain of ferredoxin-NADP reductase (FNR) module"/>
    <property type="match status" value="1"/>
</dbReference>
<evidence type="ECO:0000256" key="2">
    <source>
        <dbReference type="ARBA" id="ARBA00006401"/>
    </source>
</evidence>
<comment type="similarity">
    <text evidence="14">Belongs to the globin family.</text>
</comment>
<keyword evidence="10" id="KW-0411">Iron-sulfur</keyword>
<sequence length="394" mass="43679">MDTQALKKSWDVVAANGDEVPLFFYSHLFLSQPDLREMFPISMSAQRDKLVGALGRIVSNVDQLADVVPFIQQLGKDHRRFEVVADHYSAVGGSLLATLQHFLGSDWTAELAATWAEAYGLVAKVMVQAAEESADKDPAWWTAHVTSVDRRTMDVTVLRIKPDQKIDYQPGQSMAMEFSQRPRLWRYFSPANAPRADGSFDLQVQLIDGGQVSSSVVRQAKPGDQVRIGAPVGDQLVMPDGSRDLVMVAGGTGLAPMRAVLEQVDRRWHTERQAPRIHLFHGARMPWNLYERPLLTQLARQQPWFDYTEVVSDDKSYPGVRGLVGTTAAESGVWRGRVVLVCGSPAMVSHTVSELTDAGAPHDDIRFERFDAGERLRTDGNELVHQGFGAGDDQ</sequence>
<dbReference type="SUPFAM" id="SSF63380">
    <property type="entry name" value="Riboflavin synthase domain-like"/>
    <property type="match status" value="1"/>
</dbReference>
<dbReference type="Gene3D" id="1.10.490.10">
    <property type="entry name" value="Globins"/>
    <property type="match status" value="1"/>
</dbReference>
<evidence type="ECO:0000259" key="15">
    <source>
        <dbReference type="PROSITE" id="PS01033"/>
    </source>
</evidence>
<dbReference type="CDD" id="cd19753">
    <property type="entry name" value="Mb-like_oxidoreductase"/>
    <property type="match status" value="1"/>
</dbReference>
<dbReference type="PANTHER" id="PTHR43396">
    <property type="entry name" value="FLAVOHEMOPROTEIN"/>
    <property type="match status" value="1"/>
</dbReference>
<comment type="cofactor">
    <cofactor evidence="1">
        <name>heme b</name>
        <dbReference type="ChEBI" id="CHEBI:60344"/>
    </cofactor>
</comment>
<dbReference type="InterPro" id="IPR008333">
    <property type="entry name" value="Cbr1-like_FAD-bd_dom"/>
</dbReference>
<dbReference type="InterPro" id="IPR017938">
    <property type="entry name" value="Riboflavin_synthase-like_b-brl"/>
</dbReference>
<evidence type="ECO:0000256" key="3">
    <source>
        <dbReference type="ARBA" id="ARBA00012229"/>
    </source>
</evidence>
<dbReference type="PROSITE" id="PS51384">
    <property type="entry name" value="FAD_FR"/>
    <property type="match status" value="1"/>
</dbReference>
<dbReference type="CDD" id="cd06187">
    <property type="entry name" value="O2ase_reductase_like"/>
    <property type="match status" value="1"/>
</dbReference>
<evidence type="ECO:0000256" key="9">
    <source>
        <dbReference type="ARBA" id="ARBA00023004"/>
    </source>
</evidence>
<evidence type="ECO:0000256" key="10">
    <source>
        <dbReference type="ARBA" id="ARBA00023014"/>
    </source>
</evidence>
<keyword evidence="14" id="KW-0813">Transport</keyword>
<evidence type="ECO:0000256" key="7">
    <source>
        <dbReference type="ARBA" id="ARBA00022723"/>
    </source>
</evidence>
<dbReference type="PROSITE" id="PS01033">
    <property type="entry name" value="GLOBIN"/>
    <property type="match status" value="1"/>
</dbReference>
<keyword evidence="7" id="KW-0479">Metal-binding</keyword>
<dbReference type="Pfam" id="PF00175">
    <property type="entry name" value="NAD_binding_1"/>
    <property type="match status" value="1"/>
</dbReference>
<feature type="domain" description="Globin" evidence="15">
    <location>
        <begin position="1"/>
        <end position="131"/>
    </location>
</feature>
<accession>A0ABV7Y993</accession>
<dbReference type="InterPro" id="IPR017927">
    <property type="entry name" value="FAD-bd_FR_type"/>
</dbReference>
<name>A0ABV7Y993_9ACTN</name>
<evidence type="ECO:0000256" key="4">
    <source>
        <dbReference type="ARBA" id="ARBA00022617"/>
    </source>
</evidence>
<dbReference type="InterPro" id="IPR001709">
    <property type="entry name" value="Flavoprot_Pyr_Nucl_cyt_Rdtase"/>
</dbReference>
<dbReference type="InterPro" id="IPR009050">
    <property type="entry name" value="Globin-like_sf"/>
</dbReference>
<keyword evidence="5 14" id="KW-0561">Oxygen transport</keyword>
<dbReference type="PANTHER" id="PTHR43396:SF3">
    <property type="entry name" value="FLAVOHEMOPROTEIN"/>
    <property type="match status" value="1"/>
</dbReference>
<keyword evidence="4 14" id="KW-0349">Heme</keyword>
<dbReference type="InterPro" id="IPR001433">
    <property type="entry name" value="OxRdtase_FAD/NAD-bd"/>
</dbReference>
<organism evidence="17 18">
    <name type="scientific">Tenggerimyces flavus</name>
    <dbReference type="NCBI Taxonomy" id="1708749"/>
    <lineage>
        <taxon>Bacteria</taxon>
        <taxon>Bacillati</taxon>
        <taxon>Actinomycetota</taxon>
        <taxon>Actinomycetes</taxon>
        <taxon>Propionibacteriales</taxon>
        <taxon>Nocardioidaceae</taxon>
        <taxon>Tenggerimyces</taxon>
    </lineage>
</organism>
<evidence type="ECO:0000313" key="17">
    <source>
        <dbReference type="EMBL" id="MFC3761687.1"/>
    </source>
</evidence>
<dbReference type="Pfam" id="PF00042">
    <property type="entry name" value="Globin"/>
    <property type="match status" value="1"/>
</dbReference>
<evidence type="ECO:0000256" key="12">
    <source>
        <dbReference type="ARBA" id="ARBA00048649"/>
    </source>
</evidence>
<dbReference type="Gene3D" id="2.40.30.10">
    <property type="entry name" value="Translation factors"/>
    <property type="match status" value="1"/>
</dbReference>
<reference evidence="18" key="1">
    <citation type="journal article" date="2019" name="Int. J. Syst. Evol. Microbiol.">
        <title>The Global Catalogue of Microorganisms (GCM) 10K type strain sequencing project: providing services to taxonomists for standard genome sequencing and annotation.</title>
        <authorList>
            <consortium name="The Broad Institute Genomics Platform"/>
            <consortium name="The Broad Institute Genome Sequencing Center for Infectious Disease"/>
            <person name="Wu L."/>
            <person name="Ma J."/>
        </authorList>
    </citation>
    <scope>NUCLEOTIDE SEQUENCE [LARGE SCALE GENOMIC DNA]</scope>
    <source>
        <strain evidence="18">CGMCC 4.7241</strain>
    </source>
</reference>
<dbReference type="Proteomes" id="UP001595699">
    <property type="component" value="Unassembled WGS sequence"/>
</dbReference>
<dbReference type="RefSeq" id="WP_205114309.1">
    <property type="nucleotide sequence ID" value="NZ_JAFBCM010000001.1"/>
</dbReference>
<keyword evidence="6" id="KW-0001">2Fe-2S</keyword>
<evidence type="ECO:0000256" key="13">
    <source>
        <dbReference type="ARBA" id="ARBA00049433"/>
    </source>
</evidence>
<keyword evidence="18" id="KW-1185">Reference proteome</keyword>
<gene>
    <name evidence="17" type="ORF">ACFOUW_12650</name>
</gene>
<comment type="catalytic activity">
    <reaction evidence="12">
        <text>2 nitric oxide + NADH + 2 O2 = 2 nitrate + NAD(+) + H(+)</text>
        <dbReference type="Rhea" id="RHEA:19469"/>
        <dbReference type="ChEBI" id="CHEBI:15378"/>
        <dbReference type="ChEBI" id="CHEBI:15379"/>
        <dbReference type="ChEBI" id="CHEBI:16480"/>
        <dbReference type="ChEBI" id="CHEBI:17632"/>
        <dbReference type="ChEBI" id="CHEBI:57540"/>
        <dbReference type="ChEBI" id="CHEBI:57945"/>
        <dbReference type="EC" id="1.14.12.17"/>
    </reaction>
</comment>
<comment type="catalytic activity">
    <reaction evidence="13">
        <text>2 nitric oxide + NADPH + 2 O2 = 2 nitrate + NADP(+) + H(+)</text>
        <dbReference type="Rhea" id="RHEA:19465"/>
        <dbReference type="ChEBI" id="CHEBI:15378"/>
        <dbReference type="ChEBI" id="CHEBI:15379"/>
        <dbReference type="ChEBI" id="CHEBI:16480"/>
        <dbReference type="ChEBI" id="CHEBI:17632"/>
        <dbReference type="ChEBI" id="CHEBI:57783"/>
        <dbReference type="ChEBI" id="CHEBI:58349"/>
        <dbReference type="EC" id="1.14.12.17"/>
    </reaction>
</comment>
<comment type="similarity">
    <text evidence="2">In the C-terminal section; belongs to the flavoprotein pyridine nucleotide cytochrome reductase family.</text>
</comment>
<evidence type="ECO:0000256" key="11">
    <source>
        <dbReference type="ARBA" id="ARBA00023027"/>
    </source>
</evidence>
<protein>
    <recommendedName>
        <fullName evidence="3">nitric oxide dioxygenase</fullName>
        <ecNumber evidence="3">1.14.12.17</ecNumber>
    </recommendedName>
</protein>
<evidence type="ECO:0000259" key="16">
    <source>
        <dbReference type="PROSITE" id="PS51384"/>
    </source>
</evidence>
<evidence type="ECO:0000256" key="1">
    <source>
        <dbReference type="ARBA" id="ARBA00001970"/>
    </source>
</evidence>
<feature type="domain" description="FAD-binding FR-type" evidence="16">
    <location>
        <begin position="138"/>
        <end position="238"/>
    </location>
</feature>
<dbReference type="SUPFAM" id="SSF46458">
    <property type="entry name" value="Globin-like"/>
    <property type="match status" value="1"/>
</dbReference>
<keyword evidence="9" id="KW-0408">Iron</keyword>
<dbReference type="InterPro" id="IPR000971">
    <property type="entry name" value="Globin"/>
</dbReference>
<evidence type="ECO:0000256" key="14">
    <source>
        <dbReference type="RuleBase" id="RU000356"/>
    </source>
</evidence>
<evidence type="ECO:0000256" key="5">
    <source>
        <dbReference type="ARBA" id="ARBA00022621"/>
    </source>
</evidence>
<dbReference type="EMBL" id="JBHRZH010000009">
    <property type="protein sequence ID" value="MFC3761687.1"/>
    <property type="molecule type" value="Genomic_DNA"/>
</dbReference>
<dbReference type="InterPro" id="IPR039261">
    <property type="entry name" value="FNR_nucleotide-bd"/>
</dbReference>
<comment type="caution">
    <text evidence="17">The sequence shown here is derived from an EMBL/GenBank/DDBJ whole genome shotgun (WGS) entry which is preliminary data.</text>
</comment>
<evidence type="ECO:0000256" key="6">
    <source>
        <dbReference type="ARBA" id="ARBA00022714"/>
    </source>
</evidence>
<evidence type="ECO:0000256" key="8">
    <source>
        <dbReference type="ARBA" id="ARBA00022857"/>
    </source>
</evidence>
<dbReference type="InterPro" id="IPR012292">
    <property type="entry name" value="Globin/Proto"/>
</dbReference>
<dbReference type="Pfam" id="PF00970">
    <property type="entry name" value="FAD_binding_6"/>
    <property type="match status" value="1"/>
</dbReference>
<keyword evidence="11" id="KW-0520">NAD</keyword>
<dbReference type="SUPFAM" id="SSF52343">
    <property type="entry name" value="Ferredoxin reductase-like, C-terminal NADP-linked domain"/>
    <property type="match status" value="1"/>
</dbReference>
<dbReference type="PRINTS" id="PR00410">
    <property type="entry name" value="PHEHYDRXLASE"/>
</dbReference>
<proteinExistence type="inferred from homology"/>
<dbReference type="EC" id="1.14.12.17" evidence="3"/>
<keyword evidence="8" id="KW-0521">NADP</keyword>
<dbReference type="PRINTS" id="PR00371">
    <property type="entry name" value="FPNCR"/>
</dbReference>
<evidence type="ECO:0000313" key="18">
    <source>
        <dbReference type="Proteomes" id="UP001595699"/>
    </source>
</evidence>